<dbReference type="EMBL" id="CAJVPT010060248">
    <property type="protein sequence ID" value="CAG8763353.1"/>
    <property type="molecule type" value="Genomic_DNA"/>
</dbReference>
<reference evidence="1" key="1">
    <citation type="submission" date="2021-06" db="EMBL/GenBank/DDBJ databases">
        <authorList>
            <person name="Kallberg Y."/>
            <person name="Tangrot J."/>
            <person name="Rosling A."/>
        </authorList>
    </citation>
    <scope>NUCLEOTIDE SEQUENCE</scope>
    <source>
        <strain evidence="1">CL356</strain>
    </source>
</reference>
<feature type="non-terminal residue" evidence="1">
    <location>
        <position position="276"/>
    </location>
</feature>
<gene>
    <name evidence="1" type="ORF">ACOLOM_LOCUS13307</name>
</gene>
<keyword evidence="2" id="KW-1185">Reference proteome</keyword>
<sequence length="276" mass="30461">EHLAAGNSYELCLTAQTQIVVPKSRRSSNHDSSSSWELFKKLQRKNPAPHSGYLRLHPTTVLSSSPERFLSYSRPPHQTYQLRPIKGTLRKTATTTRQDAEVALRGSTKEVAENLMIVDLIRHDLHGVVGENVEVKKFCGIEEYETVWQMVSVVQGKSTPSTQTIAPTENHISPTPIAADTCDKGWEVLRQCLPPGSMTGAPKKRSVEILRDLEDGPRRIYSGVLGYWDAGGGGDWAVVIRTCFKMDADDGGDSNQNANDVVDDGDGKRLGTDTWT</sequence>
<protein>
    <submittedName>
        <fullName evidence="1">11187_t:CDS:1</fullName>
    </submittedName>
</protein>
<evidence type="ECO:0000313" key="2">
    <source>
        <dbReference type="Proteomes" id="UP000789525"/>
    </source>
</evidence>
<organism evidence="1 2">
    <name type="scientific">Acaulospora colombiana</name>
    <dbReference type="NCBI Taxonomy" id="27376"/>
    <lineage>
        <taxon>Eukaryota</taxon>
        <taxon>Fungi</taxon>
        <taxon>Fungi incertae sedis</taxon>
        <taxon>Mucoromycota</taxon>
        <taxon>Glomeromycotina</taxon>
        <taxon>Glomeromycetes</taxon>
        <taxon>Diversisporales</taxon>
        <taxon>Acaulosporaceae</taxon>
        <taxon>Acaulospora</taxon>
    </lineage>
</organism>
<evidence type="ECO:0000313" key="1">
    <source>
        <dbReference type="EMBL" id="CAG8763353.1"/>
    </source>
</evidence>
<proteinExistence type="predicted"/>
<comment type="caution">
    <text evidence="1">The sequence shown here is derived from an EMBL/GenBank/DDBJ whole genome shotgun (WGS) entry which is preliminary data.</text>
</comment>
<name>A0ACA9QR31_9GLOM</name>
<dbReference type="Proteomes" id="UP000789525">
    <property type="component" value="Unassembled WGS sequence"/>
</dbReference>
<accession>A0ACA9QR31</accession>
<feature type="non-terminal residue" evidence="1">
    <location>
        <position position="1"/>
    </location>
</feature>